<evidence type="ECO:0000313" key="2">
    <source>
        <dbReference type="EMBL" id="MSU09105.1"/>
    </source>
</evidence>
<dbReference type="GO" id="GO:0003676">
    <property type="term" value="F:nucleic acid binding"/>
    <property type="evidence" value="ECO:0007669"/>
    <property type="project" value="InterPro"/>
</dbReference>
<dbReference type="GO" id="GO:0004519">
    <property type="term" value="F:endonuclease activity"/>
    <property type="evidence" value="ECO:0007669"/>
    <property type="project" value="InterPro"/>
</dbReference>
<name>A0A6I2UH52_9FIRM</name>
<dbReference type="Pfam" id="PF01844">
    <property type="entry name" value="HNH"/>
    <property type="match status" value="1"/>
</dbReference>
<keyword evidence="3" id="KW-1185">Reference proteome</keyword>
<dbReference type="AlphaFoldDB" id="A0A6I2UH52"/>
<proteinExistence type="predicted"/>
<comment type="caution">
    <text evidence="2">The sequence shown here is derived from an EMBL/GenBank/DDBJ whole genome shotgun (WGS) entry which is preliminary data.</text>
</comment>
<dbReference type="EMBL" id="VUNR01000016">
    <property type="protein sequence ID" value="MSU09105.1"/>
    <property type="molecule type" value="Genomic_DNA"/>
</dbReference>
<dbReference type="Proteomes" id="UP000433181">
    <property type="component" value="Unassembled WGS sequence"/>
</dbReference>
<accession>A0A6I2UH52</accession>
<protein>
    <recommendedName>
        <fullName evidence="1">HNH domain-containing protein</fullName>
    </recommendedName>
</protein>
<evidence type="ECO:0000313" key="3">
    <source>
        <dbReference type="Proteomes" id="UP000433181"/>
    </source>
</evidence>
<dbReference type="InterPro" id="IPR003615">
    <property type="entry name" value="HNH_nuc"/>
</dbReference>
<dbReference type="CDD" id="cd00085">
    <property type="entry name" value="HNHc"/>
    <property type="match status" value="1"/>
</dbReference>
<dbReference type="GO" id="GO:0008270">
    <property type="term" value="F:zinc ion binding"/>
    <property type="evidence" value="ECO:0007669"/>
    <property type="project" value="InterPro"/>
</dbReference>
<reference evidence="2 3" key="1">
    <citation type="submission" date="2019-08" db="EMBL/GenBank/DDBJ databases">
        <title>In-depth cultivation of the pig gut microbiome towards novel bacterial diversity and tailored functional studies.</title>
        <authorList>
            <person name="Wylensek D."/>
            <person name="Hitch T.C.A."/>
            <person name="Clavel T."/>
        </authorList>
    </citation>
    <scope>NUCLEOTIDE SEQUENCE [LARGE SCALE GENOMIC DNA]</scope>
    <source>
        <strain evidence="2 3">WCA-693-APC-5D-A</strain>
    </source>
</reference>
<sequence>MKKMVIIMTIQKYILQEYFELYMSDVEHLAPASVKKYVSAISKCSDFLRQKTMIKDTLYEVADITQLKNLRDILLTDEEFYALNSRGNHMYSAGFNKYIKFAEGENFEAINDAIAPLYKPFPKTKTPTLTSTAKWTRNHILRQQVIKLADYKCEINPAHQSFIAENTQKPYMEGHHAIPMKYQEHFSYSLDVYANIICLCPICHRKIHYGLKNDRHEMMNQLYEQNSSKLIKSGIEISKTEFANLDI</sequence>
<evidence type="ECO:0000259" key="1">
    <source>
        <dbReference type="Pfam" id="PF01844"/>
    </source>
</evidence>
<dbReference type="InterPro" id="IPR002711">
    <property type="entry name" value="HNH"/>
</dbReference>
<gene>
    <name evidence="2" type="ORF">FYJ84_08925</name>
</gene>
<feature type="domain" description="HNH" evidence="1">
    <location>
        <begin position="170"/>
        <end position="209"/>
    </location>
</feature>
<organism evidence="2 3">
    <name type="scientific">Anaerovibrio slackiae</name>
    <dbReference type="NCBI Taxonomy" id="2652309"/>
    <lineage>
        <taxon>Bacteria</taxon>
        <taxon>Bacillati</taxon>
        <taxon>Bacillota</taxon>
        <taxon>Negativicutes</taxon>
        <taxon>Selenomonadales</taxon>
        <taxon>Selenomonadaceae</taxon>
        <taxon>Anaerovibrio</taxon>
    </lineage>
</organism>